<feature type="region of interest" description="Disordered" evidence="2">
    <location>
        <begin position="1105"/>
        <end position="1135"/>
    </location>
</feature>
<feature type="region of interest" description="Disordered" evidence="2">
    <location>
        <begin position="598"/>
        <end position="631"/>
    </location>
</feature>
<dbReference type="PROSITE" id="PS50829">
    <property type="entry name" value="GYF"/>
    <property type="match status" value="1"/>
</dbReference>
<feature type="region of interest" description="Disordered" evidence="2">
    <location>
        <begin position="1"/>
        <end position="21"/>
    </location>
</feature>
<accession>A0AAX6I4G6</accession>
<feature type="compositionally biased region" description="Polar residues" evidence="2">
    <location>
        <begin position="602"/>
        <end position="625"/>
    </location>
</feature>
<feature type="region of interest" description="Disordered" evidence="2">
    <location>
        <begin position="1179"/>
        <end position="1199"/>
    </location>
</feature>
<dbReference type="SUPFAM" id="SSF55277">
    <property type="entry name" value="GYF domain"/>
    <property type="match status" value="1"/>
</dbReference>
<dbReference type="InterPro" id="IPR035445">
    <property type="entry name" value="GYF-like_dom_sf"/>
</dbReference>
<dbReference type="EMBL" id="JANAVB010004797">
    <property type="protein sequence ID" value="KAJ6847958.1"/>
    <property type="molecule type" value="Genomic_DNA"/>
</dbReference>
<dbReference type="InterPro" id="IPR003169">
    <property type="entry name" value="GYF"/>
</dbReference>
<feature type="compositionally biased region" description="Basic and acidic residues" evidence="2">
    <location>
        <begin position="724"/>
        <end position="734"/>
    </location>
</feature>
<dbReference type="CDD" id="cd00072">
    <property type="entry name" value="GYF"/>
    <property type="match status" value="1"/>
</dbReference>
<protein>
    <recommendedName>
        <fullName evidence="3">GYF domain-containing protein</fullName>
    </recommendedName>
</protein>
<feature type="coiled-coil region" evidence="1">
    <location>
        <begin position="899"/>
        <end position="956"/>
    </location>
</feature>
<evidence type="ECO:0000256" key="2">
    <source>
        <dbReference type="SAM" id="MobiDB-lite"/>
    </source>
</evidence>
<evidence type="ECO:0000259" key="3">
    <source>
        <dbReference type="PROSITE" id="PS50829"/>
    </source>
</evidence>
<dbReference type="Proteomes" id="UP001140949">
    <property type="component" value="Unassembled WGS sequence"/>
</dbReference>
<feature type="domain" description="GYF" evidence="3">
    <location>
        <begin position="540"/>
        <end position="591"/>
    </location>
</feature>
<name>A0AAX6I4G6_IRIPA</name>
<reference evidence="4" key="2">
    <citation type="submission" date="2023-04" db="EMBL/GenBank/DDBJ databases">
        <authorList>
            <person name="Bruccoleri R.E."/>
            <person name="Oakeley E.J."/>
            <person name="Faust A.-M."/>
            <person name="Dessus-Babus S."/>
            <person name="Altorfer M."/>
            <person name="Burckhardt D."/>
            <person name="Oertli M."/>
            <person name="Naumann U."/>
            <person name="Petersen F."/>
            <person name="Wong J."/>
        </authorList>
    </citation>
    <scope>NUCLEOTIDE SEQUENCE</scope>
    <source>
        <strain evidence="4">GSM-AAB239-AS_SAM_17_03QT</strain>
        <tissue evidence="4">Leaf</tissue>
    </source>
</reference>
<evidence type="ECO:0000256" key="1">
    <source>
        <dbReference type="SAM" id="Coils"/>
    </source>
</evidence>
<feature type="region of interest" description="Disordered" evidence="2">
    <location>
        <begin position="38"/>
        <end position="241"/>
    </location>
</feature>
<dbReference type="PANTHER" id="PTHR46992:SF1">
    <property type="entry name" value="GYF DOMAIN-CONTAINING PROTEIN"/>
    <property type="match status" value="1"/>
</dbReference>
<feature type="compositionally biased region" description="Basic and acidic residues" evidence="2">
    <location>
        <begin position="75"/>
        <end position="111"/>
    </location>
</feature>
<sequence>MAERKDDLVVDLARGGTTGGNNEKVLMAIIDETKDQVASENRLPLSPQWLYAKPNESKDIRQPITLLPGSSSDNIQKDPWRLDVSQDKKERRRNVPDIETSRRWRDEERDTGLLGRRERRKEGDREVEFRKSDRRSDSNSREAADSRALPSSDRRHEVAGRNSSHDGRRDSKWSSRWGPEDKEKDSRIERKMDADKDDQHPEKLSLGGSNRSLAESDSRDKWRPRHRQEAHTGGSSVFRAAPGFGLERGRVEGSTVGFAPGRGRANFVGGLPFSRPSSGGPIGAAPASKRSGLSQDTFCYPRGKLLDIYRKQKMLPHFDKTPAALEDVPPITQSSFTSPLAFVTPGAEEETVLEDISKGEINSSEACRMTSTERMARVDGATDVGDTMLVENKKMFPTNSALYGAPLNKDLYPLDEQICTSGEVSKVNTYINGVDPGSTAAIVSETFSVERVSSSIHTNSDLQVVGSKFVNDGPLGHQDHLGQLEGRNLIASFDDSTKLPDDSNSLFGTSFIQDAPSNGGQYRANTEVNKLVEPLIPPEELTLLYRDPQGDLQGPFLGVDIIQWFKQGFFGIDLPVCLSDAPEDTPFQPLGELMPHLKLDSDSSPVYTGEQSEPSDTMRSNTEANNAGPDFTASVADGLQWKYSGCEGSLDPHFQGRDSMDPHYGRLPHFNSDNSASNFAAESQSLHEFGGQDSEVLYTARPASSSDNPLGKLASELADLSRKPSDHQFLRREGQPNLVNQRTNDNDLNPLGLLWSELEEAHSKQPLSSKLASISDHGHISNAFGTGDASLFRQEQEQFSMLGDFPVIHDAWPSKNRRNTSSNVLHDAMDSSQFAQFEQEANHFNLEEHLLSQQLQKQQQLQQQHLLSHQNMHMTVPFLEQVQGSLQHQQSMNRSMPDLEQHLVKLQLQERHLQQLQQQQLQQLQQQQGIHHQMQLMQQQQQQQEQQLLLEHLLQQQLHDPGFGATHADQVLFRQQLLRELQQQAHHVPRHHEPSIEQLIQAKLGLNVHPEHLNELLERQYLFELQQEKLSRQRGPLLPADQQLLLDLQQEQLQAQQFSLASRQQLAMDEERNLGVWSVGESGQFIRTTASPHQSRASRLSQLDFPQPLHRPSSFEQPSHLERNFGGFHERSERGNFETKSQLFERTASISAGTPGPNIEIANALARLQGFDVQELHGQIHPSGHQRGHIPPSTASHQHRVPNQFSTAHLDAMESHWYEHNGKLSSSLTESQINQFHLEAENQKRQMKLNMSGRESNAWTSLVGNDENMNTGLADLLHHNMVLQSSQSLELGDTVPASYEHRDPARLFSRPTSDHSITDSFRDTSRYNKVELIQQDGLMNTSMERFEGNARLTSRSNSGTLFEYKQLFSDMEDIEKDQFAESTIGDVSVNRMDLLKMEGKRVKKRGSKGKINKSVLDFEEIGVEAGGSVMEHGELEVNAPIRHASFGTSGGGMNFYNYDTGVDNSYGGDLVNNRVTGILSRGPDNQVMKISSHGTGSELSSAPSVKGKNATASTSSEEGRRESGVNPSENTSVSRKEMHFRQTSSSSDAPEASFIDMLKSTKKMVPSEAEASSETQDAGTGGKGGNKKKGKKGRQIDPSLLGFKVHSNRIMMGEIQGLDD</sequence>
<feature type="compositionally biased region" description="Basic and acidic residues" evidence="2">
    <location>
        <begin position="120"/>
        <end position="145"/>
    </location>
</feature>
<feature type="region of interest" description="Disordered" evidence="2">
    <location>
        <begin position="724"/>
        <end position="745"/>
    </location>
</feature>
<reference evidence="4" key="1">
    <citation type="journal article" date="2023" name="GigaByte">
        <title>Genome assembly of the bearded iris, Iris pallida Lam.</title>
        <authorList>
            <person name="Bruccoleri R.E."/>
            <person name="Oakeley E.J."/>
            <person name="Faust A.M.E."/>
            <person name="Altorfer M."/>
            <person name="Dessus-Babus S."/>
            <person name="Burckhardt D."/>
            <person name="Oertli M."/>
            <person name="Naumann U."/>
            <person name="Petersen F."/>
            <person name="Wong J."/>
        </authorList>
    </citation>
    <scope>NUCLEOTIDE SEQUENCE</scope>
    <source>
        <strain evidence="4">GSM-AAB239-AS_SAM_17_03QT</strain>
    </source>
</reference>
<comment type="caution">
    <text evidence="4">The sequence shown here is derived from an EMBL/GenBank/DDBJ whole genome shotgun (WGS) entry which is preliminary data.</text>
</comment>
<dbReference type="Gene3D" id="3.30.1490.40">
    <property type="match status" value="1"/>
</dbReference>
<evidence type="ECO:0000313" key="5">
    <source>
        <dbReference type="Proteomes" id="UP001140949"/>
    </source>
</evidence>
<evidence type="ECO:0000313" key="4">
    <source>
        <dbReference type="EMBL" id="KAJ6847958.1"/>
    </source>
</evidence>
<keyword evidence="5" id="KW-1185">Reference proteome</keyword>
<proteinExistence type="predicted"/>
<dbReference type="Pfam" id="PF02213">
    <property type="entry name" value="GYF"/>
    <property type="match status" value="1"/>
</dbReference>
<gene>
    <name evidence="4" type="ORF">M6B38_115650</name>
</gene>
<dbReference type="SMART" id="SM00444">
    <property type="entry name" value="GYF"/>
    <property type="match status" value="1"/>
</dbReference>
<feature type="compositionally biased region" description="Basic and acidic residues" evidence="2">
    <location>
        <begin position="152"/>
        <end position="203"/>
    </location>
</feature>
<feature type="region of interest" description="Disordered" evidence="2">
    <location>
        <begin position="1480"/>
        <end position="1599"/>
    </location>
</feature>
<organism evidence="4 5">
    <name type="scientific">Iris pallida</name>
    <name type="common">Sweet iris</name>
    <dbReference type="NCBI Taxonomy" id="29817"/>
    <lineage>
        <taxon>Eukaryota</taxon>
        <taxon>Viridiplantae</taxon>
        <taxon>Streptophyta</taxon>
        <taxon>Embryophyta</taxon>
        <taxon>Tracheophyta</taxon>
        <taxon>Spermatophyta</taxon>
        <taxon>Magnoliopsida</taxon>
        <taxon>Liliopsida</taxon>
        <taxon>Asparagales</taxon>
        <taxon>Iridaceae</taxon>
        <taxon>Iridoideae</taxon>
        <taxon>Irideae</taxon>
        <taxon>Iris</taxon>
    </lineage>
</organism>
<keyword evidence="1" id="KW-0175">Coiled coil</keyword>
<dbReference type="PANTHER" id="PTHR46992">
    <property type="entry name" value="GYF DOMAIN-CONTAINING PROTEIN"/>
    <property type="match status" value="1"/>
</dbReference>
<feature type="compositionally biased region" description="Polar residues" evidence="2">
    <location>
        <begin position="1488"/>
        <end position="1503"/>
    </location>
</feature>
<feature type="compositionally biased region" description="Basic and acidic residues" evidence="2">
    <location>
        <begin position="1119"/>
        <end position="1135"/>
    </location>
</feature>